<dbReference type="Proteomes" id="UP000318437">
    <property type="component" value="Unassembled WGS sequence"/>
</dbReference>
<feature type="chain" id="PRO_5022953184" description="Ice-binding protein C-terminal domain-containing protein" evidence="1">
    <location>
        <begin position="32"/>
        <end position="232"/>
    </location>
</feature>
<evidence type="ECO:0000259" key="2">
    <source>
        <dbReference type="Pfam" id="PF07589"/>
    </source>
</evidence>
<dbReference type="RefSeq" id="WP_146451315.1">
    <property type="nucleotide sequence ID" value="NZ_SJPS01000004.1"/>
</dbReference>
<proteinExistence type="predicted"/>
<reference evidence="3 4" key="1">
    <citation type="submission" date="2019-02" db="EMBL/GenBank/DDBJ databases">
        <title>Deep-cultivation of Planctomycetes and their phenomic and genomic characterization uncovers novel biology.</title>
        <authorList>
            <person name="Wiegand S."/>
            <person name="Jogler M."/>
            <person name="Boedeker C."/>
            <person name="Pinto D."/>
            <person name="Vollmers J."/>
            <person name="Rivas-Marin E."/>
            <person name="Kohn T."/>
            <person name="Peeters S.H."/>
            <person name="Heuer A."/>
            <person name="Rast P."/>
            <person name="Oberbeckmann S."/>
            <person name="Bunk B."/>
            <person name="Jeske O."/>
            <person name="Meyerdierks A."/>
            <person name="Storesund J.E."/>
            <person name="Kallscheuer N."/>
            <person name="Luecker S."/>
            <person name="Lage O.M."/>
            <person name="Pohl T."/>
            <person name="Merkel B.J."/>
            <person name="Hornburger P."/>
            <person name="Mueller R.-W."/>
            <person name="Bruemmer F."/>
            <person name="Labrenz M."/>
            <person name="Spormann A.M."/>
            <person name="Op Den Camp H."/>
            <person name="Overmann J."/>
            <person name="Amann R."/>
            <person name="Jetten M.S.M."/>
            <person name="Mascher T."/>
            <person name="Medema M.H."/>
            <person name="Devos D.P."/>
            <person name="Kaster A.-K."/>
            <person name="Ovreas L."/>
            <person name="Rohde M."/>
            <person name="Galperin M.Y."/>
            <person name="Jogler C."/>
        </authorList>
    </citation>
    <scope>NUCLEOTIDE SEQUENCE [LARGE SCALE GENOMIC DNA]</scope>
    <source>
        <strain evidence="3 4">Pla144</strain>
    </source>
</reference>
<sequence precursor="true">MSKIKLSRFPGGVCLVFIGLLLLSFMGNAQAGTLIGVAQDPPPPMGPFFGDDENGDMIMVGTPTNPIPVTPDPTSTAPWMKEFVINRDGQGWSESGPGSMVSVMEFITLGPPTSSHPLPIVDWHEDIDPTVGDGGKFKWVGGVIETPSGPHPGKTSTDGFSIWFDFPPLPPGTPIKITKDLMWTGSTITPGPNGENNYLIKINEQPSVPEPSSLLLCGLALLGAAAYRRHQS</sequence>
<evidence type="ECO:0000313" key="3">
    <source>
        <dbReference type="EMBL" id="TWU25729.1"/>
    </source>
</evidence>
<protein>
    <recommendedName>
        <fullName evidence="2">Ice-binding protein C-terminal domain-containing protein</fullName>
    </recommendedName>
</protein>
<organism evidence="3 4">
    <name type="scientific">Bythopirellula polymerisocia</name>
    <dbReference type="NCBI Taxonomy" id="2528003"/>
    <lineage>
        <taxon>Bacteria</taxon>
        <taxon>Pseudomonadati</taxon>
        <taxon>Planctomycetota</taxon>
        <taxon>Planctomycetia</taxon>
        <taxon>Pirellulales</taxon>
        <taxon>Lacipirellulaceae</taxon>
        <taxon>Bythopirellula</taxon>
    </lineage>
</organism>
<dbReference type="InterPro" id="IPR013424">
    <property type="entry name" value="Ice-binding_C"/>
</dbReference>
<dbReference type="AlphaFoldDB" id="A0A5C6CSD4"/>
<comment type="caution">
    <text evidence="3">The sequence shown here is derived from an EMBL/GenBank/DDBJ whole genome shotgun (WGS) entry which is preliminary data.</text>
</comment>
<dbReference type="OrthoDB" id="9828678at2"/>
<keyword evidence="1" id="KW-0732">Signal</keyword>
<dbReference type="Pfam" id="PF07589">
    <property type="entry name" value="PEP-CTERM"/>
    <property type="match status" value="1"/>
</dbReference>
<evidence type="ECO:0000256" key="1">
    <source>
        <dbReference type="SAM" id="SignalP"/>
    </source>
</evidence>
<accession>A0A5C6CSD4</accession>
<feature type="domain" description="Ice-binding protein C-terminal" evidence="2">
    <location>
        <begin position="207"/>
        <end position="229"/>
    </location>
</feature>
<name>A0A5C6CSD4_9BACT</name>
<dbReference type="EMBL" id="SJPS01000004">
    <property type="protein sequence ID" value="TWU25729.1"/>
    <property type="molecule type" value="Genomic_DNA"/>
</dbReference>
<evidence type="ECO:0000313" key="4">
    <source>
        <dbReference type="Proteomes" id="UP000318437"/>
    </source>
</evidence>
<dbReference type="NCBIfam" id="TIGR02595">
    <property type="entry name" value="PEP_CTERM"/>
    <property type="match status" value="1"/>
</dbReference>
<keyword evidence="4" id="KW-1185">Reference proteome</keyword>
<gene>
    <name evidence="3" type="ORF">Pla144_29400</name>
</gene>
<feature type="signal peptide" evidence="1">
    <location>
        <begin position="1"/>
        <end position="31"/>
    </location>
</feature>